<dbReference type="SMART" id="SM00339">
    <property type="entry name" value="FH"/>
    <property type="match status" value="1"/>
</dbReference>
<name>A0AAD9N5K6_9ANNE</name>
<sequence length="408" mass="47205">MEQDQNNVDYHKQQQQQQQQQKYGAKNSGISRLHEVTPTTRNPDIPKTIDSEDEYDDSTYLYPESRRESDLSKSSDDSSGCSGSLNKNKAYQRHPKPPYSYIALIAMAIRESPRQRLTLSEINEYLIEKFEFFRGEYTGWKNSIRHNLSLNECFTKILRDPSRPWGKDNYWTLNPNSEYTFADGIFRRRRRRLIKRMASVSSTECPPFQIGRHRPVLPIQNGSGSLIVCSMAYGCYPGILPRESPRTRLPESRDSESRGKFSGPFSIESLLKNSGSTEVRATNKNTETGMVIPDRENAQISSIRRPHSFVPNPLKDLPSWIIPGYLHQLPNPALRCRFLSTPFVYSSGFYPAAPPRYVGWHRRAYHHDPHSLYTRYYQECLRQYTDLILKSTVQVKRNHPGDVVNDDD</sequence>
<gene>
    <name evidence="7" type="ORF">LSH36_230g05010</name>
</gene>
<comment type="caution">
    <text evidence="7">The sequence shown here is derived from an EMBL/GenBank/DDBJ whole genome shotgun (WGS) entry which is preliminary data.</text>
</comment>
<dbReference type="FunFam" id="1.10.10.10:FF:000071">
    <property type="entry name" value="Forkhead box F1"/>
    <property type="match status" value="1"/>
</dbReference>
<feature type="domain" description="Fork-head" evidence="6">
    <location>
        <begin position="96"/>
        <end position="191"/>
    </location>
</feature>
<evidence type="ECO:0000256" key="3">
    <source>
        <dbReference type="ARBA" id="ARBA00023242"/>
    </source>
</evidence>
<evidence type="ECO:0000256" key="2">
    <source>
        <dbReference type="ARBA" id="ARBA00023125"/>
    </source>
</evidence>
<comment type="subcellular location">
    <subcellularLocation>
        <location evidence="1 4">Nucleus</location>
    </subcellularLocation>
</comment>
<keyword evidence="3 4" id="KW-0539">Nucleus</keyword>
<dbReference type="GO" id="GO:0000978">
    <property type="term" value="F:RNA polymerase II cis-regulatory region sequence-specific DNA binding"/>
    <property type="evidence" value="ECO:0007669"/>
    <property type="project" value="TreeGrafter"/>
</dbReference>
<dbReference type="Proteomes" id="UP001208570">
    <property type="component" value="Unassembled WGS sequence"/>
</dbReference>
<dbReference type="Gene3D" id="1.10.10.10">
    <property type="entry name" value="Winged helix-like DNA-binding domain superfamily/Winged helix DNA-binding domain"/>
    <property type="match status" value="1"/>
</dbReference>
<dbReference type="InterPro" id="IPR030456">
    <property type="entry name" value="TF_fork_head_CS_2"/>
</dbReference>
<dbReference type="EMBL" id="JAODUP010000230">
    <property type="protein sequence ID" value="KAK2155831.1"/>
    <property type="molecule type" value="Genomic_DNA"/>
</dbReference>
<dbReference type="Pfam" id="PF00250">
    <property type="entry name" value="Forkhead"/>
    <property type="match status" value="1"/>
</dbReference>
<evidence type="ECO:0000256" key="1">
    <source>
        <dbReference type="ARBA" id="ARBA00004123"/>
    </source>
</evidence>
<dbReference type="PROSITE" id="PS00657">
    <property type="entry name" value="FORK_HEAD_1"/>
    <property type="match status" value="1"/>
</dbReference>
<feature type="region of interest" description="Disordered" evidence="5">
    <location>
        <begin position="1"/>
        <end position="92"/>
    </location>
</feature>
<evidence type="ECO:0000256" key="4">
    <source>
        <dbReference type="PROSITE-ProRule" id="PRU00089"/>
    </source>
</evidence>
<dbReference type="GO" id="GO:0005634">
    <property type="term" value="C:nucleus"/>
    <property type="evidence" value="ECO:0007669"/>
    <property type="project" value="UniProtKB-SubCell"/>
</dbReference>
<evidence type="ECO:0000259" key="6">
    <source>
        <dbReference type="PROSITE" id="PS50039"/>
    </source>
</evidence>
<evidence type="ECO:0000256" key="5">
    <source>
        <dbReference type="SAM" id="MobiDB-lite"/>
    </source>
</evidence>
<evidence type="ECO:0000313" key="7">
    <source>
        <dbReference type="EMBL" id="KAK2155831.1"/>
    </source>
</evidence>
<protein>
    <recommendedName>
        <fullName evidence="6">Fork-head domain-containing protein</fullName>
    </recommendedName>
</protein>
<dbReference type="CDD" id="cd20034">
    <property type="entry name" value="FH_FOXQ1-like"/>
    <property type="match status" value="1"/>
</dbReference>
<proteinExistence type="predicted"/>
<dbReference type="AlphaFoldDB" id="A0AAD9N5K6"/>
<dbReference type="InterPro" id="IPR047518">
    <property type="entry name" value="FH_FOXQ1"/>
</dbReference>
<dbReference type="GO" id="GO:0030154">
    <property type="term" value="P:cell differentiation"/>
    <property type="evidence" value="ECO:0007669"/>
    <property type="project" value="TreeGrafter"/>
</dbReference>
<dbReference type="PROSITE" id="PS50039">
    <property type="entry name" value="FORK_HEAD_3"/>
    <property type="match status" value="1"/>
</dbReference>
<dbReference type="PRINTS" id="PR00053">
    <property type="entry name" value="FORKHEAD"/>
</dbReference>
<dbReference type="InterPro" id="IPR036388">
    <property type="entry name" value="WH-like_DNA-bd_sf"/>
</dbReference>
<reference evidence="7" key="1">
    <citation type="journal article" date="2023" name="Mol. Biol. Evol.">
        <title>Third-Generation Sequencing Reveals the Adaptive Role of the Epigenome in Three Deep-Sea Polychaetes.</title>
        <authorList>
            <person name="Perez M."/>
            <person name="Aroh O."/>
            <person name="Sun Y."/>
            <person name="Lan Y."/>
            <person name="Juniper S.K."/>
            <person name="Young C.R."/>
            <person name="Angers B."/>
            <person name="Qian P.Y."/>
        </authorList>
    </citation>
    <scope>NUCLEOTIDE SEQUENCE</scope>
    <source>
        <strain evidence="7">P08H-3</strain>
    </source>
</reference>
<dbReference type="PANTHER" id="PTHR11829">
    <property type="entry name" value="FORKHEAD BOX PROTEIN"/>
    <property type="match status" value="1"/>
</dbReference>
<dbReference type="GO" id="GO:0009653">
    <property type="term" value="P:anatomical structure morphogenesis"/>
    <property type="evidence" value="ECO:0007669"/>
    <property type="project" value="TreeGrafter"/>
</dbReference>
<dbReference type="PROSITE" id="PS00658">
    <property type="entry name" value="FORK_HEAD_2"/>
    <property type="match status" value="1"/>
</dbReference>
<accession>A0AAD9N5K6</accession>
<dbReference type="InterPro" id="IPR050211">
    <property type="entry name" value="FOX_domain-containing"/>
</dbReference>
<dbReference type="InterPro" id="IPR001766">
    <property type="entry name" value="Fork_head_dom"/>
</dbReference>
<dbReference type="SUPFAM" id="SSF46785">
    <property type="entry name" value="Winged helix' DNA-binding domain"/>
    <property type="match status" value="1"/>
</dbReference>
<feature type="compositionally biased region" description="Basic and acidic residues" evidence="5">
    <location>
        <begin position="64"/>
        <end position="76"/>
    </location>
</feature>
<dbReference type="GO" id="GO:0000981">
    <property type="term" value="F:DNA-binding transcription factor activity, RNA polymerase II-specific"/>
    <property type="evidence" value="ECO:0007669"/>
    <property type="project" value="TreeGrafter"/>
</dbReference>
<keyword evidence="2 4" id="KW-0238">DNA-binding</keyword>
<dbReference type="PANTHER" id="PTHR11829:SF206">
    <property type="entry name" value="FORKHEAD BOX PROTEIN Q1"/>
    <property type="match status" value="1"/>
</dbReference>
<evidence type="ECO:0000313" key="8">
    <source>
        <dbReference type="Proteomes" id="UP001208570"/>
    </source>
</evidence>
<dbReference type="InterPro" id="IPR036390">
    <property type="entry name" value="WH_DNA-bd_sf"/>
</dbReference>
<organism evidence="7 8">
    <name type="scientific">Paralvinella palmiformis</name>
    <dbReference type="NCBI Taxonomy" id="53620"/>
    <lineage>
        <taxon>Eukaryota</taxon>
        <taxon>Metazoa</taxon>
        <taxon>Spiralia</taxon>
        <taxon>Lophotrochozoa</taxon>
        <taxon>Annelida</taxon>
        <taxon>Polychaeta</taxon>
        <taxon>Sedentaria</taxon>
        <taxon>Canalipalpata</taxon>
        <taxon>Terebellida</taxon>
        <taxon>Terebelliformia</taxon>
        <taxon>Alvinellidae</taxon>
        <taxon>Paralvinella</taxon>
    </lineage>
</organism>
<feature type="DNA-binding region" description="Fork-head" evidence="4">
    <location>
        <begin position="96"/>
        <end position="191"/>
    </location>
</feature>
<dbReference type="InterPro" id="IPR018122">
    <property type="entry name" value="TF_fork_head_CS_1"/>
</dbReference>
<keyword evidence="8" id="KW-1185">Reference proteome</keyword>